<dbReference type="AlphaFoldDB" id="A0A2H0C1R2"/>
<dbReference type="InterPro" id="IPR005720">
    <property type="entry name" value="Dihydroorotate_DH_cat"/>
</dbReference>
<dbReference type="Proteomes" id="UP000229699">
    <property type="component" value="Unassembled WGS sequence"/>
</dbReference>
<evidence type="ECO:0000256" key="1">
    <source>
        <dbReference type="ARBA" id="ARBA00001917"/>
    </source>
</evidence>
<organism evidence="8 9">
    <name type="scientific">Candidatus Roizmanbacteria bacterium CG22_combo_CG10-13_8_21_14_all_34_12</name>
    <dbReference type="NCBI Taxonomy" id="1974860"/>
    <lineage>
        <taxon>Bacteria</taxon>
        <taxon>Candidatus Roizmaniibacteriota</taxon>
    </lineage>
</organism>
<keyword evidence="5" id="KW-0665">Pyrimidine biosynthesis</keyword>
<dbReference type="Pfam" id="PF01180">
    <property type="entry name" value="DHO_dh"/>
    <property type="match status" value="1"/>
</dbReference>
<evidence type="ECO:0000313" key="8">
    <source>
        <dbReference type="EMBL" id="PIP63844.1"/>
    </source>
</evidence>
<dbReference type="SUPFAM" id="SSF51395">
    <property type="entry name" value="FMN-linked oxidoreductases"/>
    <property type="match status" value="1"/>
</dbReference>
<dbReference type="GO" id="GO:0004152">
    <property type="term" value="F:dihydroorotate dehydrogenase activity"/>
    <property type="evidence" value="ECO:0007669"/>
    <property type="project" value="TreeGrafter"/>
</dbReference>
<keyword evidence="3" id="KW-0285">Flavoprotein</keyword>
<name>A0A2H0C1R2_9BACT</name>
<evidence type="ECO:0000313" key="9">
    <source>
        <dbReference type="Proteomes" id="UP000229699"/>
    </source>
</evidence>
<accession>A0A2H0C1R2</accession>
<dbReference type="GO" id="GO:0006207">
    <property type="term" value="P:'de novo' pyrimidine nucleobase biosynthetic process"/>
    <property type="evidence" value="ECO:0007669"/>
    <property type="project" value="TreeGrafter"/>
</dbReference>
<evidence type="ECO:0000256" key="2">
    <source>
        <dbReference type="ARBA" id="ARBA00004725"/>
    </source>
</evidence>
<gene>
    <name evidence="8" type="ORF">COW97_00350</name>
</gene>
<dbReference type="GO" id="GO:0005737">
    <property type="term" value="C:cytoplasm"/>
    <property type="evidence" value="ECO:0007669"/>
    <property type="project" value="InterPro"/>
</dbReference>
<proteinExistence type="predicted"/>
<evidence type="ECO:0000259" key="7">
    <source>
        <dbReference type="Pfam" id="PF01180"/>
    </source>
</evidence>
<keyword evidence="4" id="KW-0288">FMN</keyword>
<reference evidence="8 9" key="1">
    <citation type="submission" date="2017-09" db="EMBL/GenBank/DDBJ databases">
        <title>Depth-based differentiation of microbial function through sediment-hosted aquifers and enrichment of novel symbionts in the deep terrestrial subsurface.</title>
        <authorList>
            <person name="Probst A.J."/>
            <person name="Ladd B."/>
            <person name="Jarett J.K."/>
            <person name="Geller-Mcgrath D.E."/>
            <person name="Sieber C.M."/>
            <person name="Emerson J.B."/>
            <person name="Anantharaman K."/>
            <person name="Thomas B.C."/>
            <person name="Malmstrom R."/>
            <person name="Stieglmeier M."/>
            <person name="Klingl A."/>
            <person name="Woyke T."/>
            <person name="Ryan C.M."/>
            <person name="Banfield J.F."/>
        </authorList>
    </citation>
    <scope>NUCLEOTIDE SEQUENCE [LARGE SCALE GENOMIC DNA]</scope>
    <source>
        <strain evidence="8">CG22_combo_CG10-13_8_21_14_all_34_12</strain>
    </source>
</reference>
<dbReference type="InterPro" id="IPR050074">
    <property type="entry name" value="DHO_dehydrogenase"/>
</dbReference>
<comment type="caution">
    <text evidence="8">The sequence shown here is derived from an EMBL/GenBank/DDBJ whole genome shotgun (WGS) entry which is preliminary data.</text>
</comment>
<keyword evidence="6" id="KW-0560">Oxidoreductase</keyword>
<evidence type="ECO:0000256" key="5">
    <source>
        <dbReference type="ARBA" id="ARBA00022975"/>
    </source>
</evidence>
<dbReference type="InterPro" id="IPR013785">
    <property type="entry name" value="Aldolase_TIM"/>
</dbReference>
<sequence length="356" mass="39534">MLHAPYYDPEKTYEDNFDKGPFGDFADGKKFENKDKLKYKIFDFPVYLPFGIPAGPLLNGKFVKGALDKGFDITTYKTVRSKQYPCSQWPNVLGIQINGNLTLDLAEKGIVGNHKYTEPLSITNSFGVPSFEPELWQKDLKETVAYAKKGQLVIGSFQGTTNPEHDPVAYIQDFVNLAKIVKETGAKVLEVNLSCPNEGTAHLLCFDLERTKQIAEAVKNEIGNTPLIIKIAYFQEQEQLEKLVVYVGKTVDGIAAINTIPAKIFDEKGQQALPGNNRLKAGVCGVPIKWAGLEMVKRLKELKDQKGLSFTILGVGGVTKPEDYQEYKQAGADAVMSATGSMWNPYLAQEIKRLDK</sequence>
<evidence type="ECO:0000256" key="4">
    <source>
        <dbReference type="ARBA" id="ARBA00022643"/>
    </source>
</evidence>
<dbReference type="Gene3D" id="3.20.20.70">
    <property type="entry name" value="Aldolase class I"/>
    <property type="match status" value="1"/>
</dbReference>
<protein>
    <submittedName>
        <fullName evidence="8">Dihydroorotate oxidase</fullName>
    </submittedName>
</protein>
<evidence type="ECO:0000256" key="3">
    <source>
        <dbReference type="ARBA" id="ARBA00022630"/>
    </source>
</evidence>
<comment type="cofactor">
    <cofactor evidence="1">
        <name>FMN</name>
        <dbReference type="ChEBI" id="CHEBI:58210"/>
    </cofactor>
</comment>
<evidence type="ECO:0000256" key="6">
    <source>
        <dbReference type="ARBA" id="ARBA00023002"/>
    </source>
</evidence>
<comment type="pathway">
    <text evidence="2">Pyrimidine metabolism; UMP biosynthesis via de novo pathway.</text>
</comment>
<dbReference type="EMBL" id="PCTC01000007">
    <property type="protein sequence ID" value="PIP63844.1"/>
    <property type="molecule type" value="Genomic_DNA"/>
</dbReference>
<dbReference type="PANTHER" id="PTHR48109:SF1">
    <property type="entry name" value="DIHYDROOROTATE DEHYDROGENASE (FUMARATE)"/>
    <property type="match status" value="1"/>
</dbReference>
<dbReference type="PANTHER" id="PTHR48109">
    <property type="entry name" value="DIHYDROOROTATE DEHYDROGENASE (QUINONE), MITOCHONDRIAL-RELATED"/>
    <property type="match status" value="1"/>
</dbReference>
<dbReference type="GO" id="GO:0006221">
    <property type="term" value="P:pyrimidine nucleotide biosynthetic process"/>
    <property type="evidence" value="ECO:0007669"/>
    <property type="project" value="UniProtKB-KW"/>
</dbReference>
<feature type="domain" description="Dihydroorotate dehydrogenase catalytic" evidence="7">
    <location>
        <begin position="120"/>
        <end position="352"/>
    </location>
</feature>